<feature type="non-terminal residue" evidence="9">
    <location>
        <position position="1"/>
    </location>
</feature>
<keyword evidence="7" id="KW-0648">Protein biosynthesis</keyword>
<evidence type="ECO:0000313" key="10">
    <source>
        <dbReference type="Proteomes" id="UP001176059"/>
    </source>
</evidence>
<dbReference type="SMART" id="SM00543">
    <property type="entry name" value="MIF4G"/>
    <property type="match status" value="1"/>
</dbReference>
<dbReference type="EMBL" id="JANVFO010000051">
    <property type="protein sequence ID" value="KAJ3724120.1"/>
    <property type="molecule type" value="Genomic_DNA"/>
</dbReference>
<dbReference type="GO" id="GO:0003729">
    <property type="term" value="F:mRNA binding"/>
    <property type="evidence" value="ECO:0007669"/>
    <property type="project" value="TreeGrafter"/>
</dbReference>
<dbReference type="SUPFAM" id="SSF48371">
    <property type="entry name" value="ARM repeat"/>
    <property type="match status" value="1"/>
</dbReference>
<dbReference type="Gene3D" id="1.25.40.180">
    <property type="match status" value="1"/>
</dbReference>
<evidence type="ECO:0000256" key="4">
    <source>
        <dbReference type="ARBA" id="ARBA00022540"/>
    </source>
</evidence>
<evidence type="ECO:0000256" key="7">
    <source>
        <dbReference type="ARBA" id="ARBA00022917"/>
    </source>
</evidence>
<evidence type="ECO:0000256" key="2">
    <source>
        <dbReference type="ARBA" id="ARBA00005775"/>
    </source>
</evidence>
<dbReference type="Proteomes" id="UP001176059">
    <property type="component" value="Unassembled WGS sequence"/>
</dbReference>
<dbReference type="Pfam" id="PF02854">
    <property type="entry name" value="MIF4G"/>
    <property type="match status" value="1"/>
</dbReference>
<comment type="subcellular location">
    <subcellularLocation>
        <location evidence="1">Cytoplasm</location>
    </subcellularLocation>
</comment>
<dbReference type="GO" id="GO:0010494">
    <property type="term" value="C:cytoplasmic stress granule"/>
    <property type="evidence" value="ECO:0007669"/>
    <property type="project" value="UniProtKB-ARBA"/>
</dbReference>
<sequence>VPLEPVAPLQLSENRWHRKAITNVDQDSPELVDRKIKALLNKSKMEKFDSISDQIIAWANRSEQEKDGRTLIQVIRLVFEKATDEATWSEMYARLCRKMMEQISPKVQDDGIKNSEGKPIAGGQLFRKYLLNRCQEDFERGWAIEDQAAKAASASKEEEEIALYSEEYYAAQKAKRQGLGLIKFIGELFKLQMLTERIMHECVKKLLGNVENPEEEEIESLCKLLTTVGQMLETAKARAHMHVYFDRMKELTKSPNVNSRMQFML</sequence>
<dbReference type="PANTHER" id="PTHR23253">
    <property type="entry name" value="EUKARYOTIC TRANSLATION INITIATION FACTOR 4 GAMMA"/>
    <property type="match status" value="1"/>
</dbReference>
<dbReference type="GO" id="GO:0003743">
    <property type="term" value="F:translation initiation factor activity"/>
    <property type="evidence" value="ECO:0007669"/>
    <property type="project" value="UniProtKB-KW"/>
</dbReference>
<keyword evidence="4" id="KW-0396">Initiation factor</keyword>
<evidence type="ECO:0000256" key="6">
    <source>
        <dbReference type="ARBA" id="ARBA00022884"/>
    </source>
</evidence>
<keyword evidence="3" id="KW-0963">Cytoplasm</keyword>
<keyword evidence="5" id="KW-0597">Phosphoprotein</keyword>
<reference evidence="9" key="1">
    <citation type="submission" date="2022-08" db="EMBL/GenBank/DDBJ databases">
        <authorList>
            <consortium name="DOE Joint Genome Institute"/>
            <person name="Min B."/>
            <person name="Sierra-Patev S."/>
            <person name="Naranjo-Ortiz M."/>
            <person name="Looney B."/>
            <person name="Konkel Z."/>
            <person name="Slot J.C."/>
            <person name="Sakamoto Y."/>
            <person name="Steenwyk J.L."/>
            <person name="Rokas A."/>
            <person name="Carro J."/>
            <person name="Camarero S."/>
            <person name="Ferreira P."/>
            <person name="Molpeceres G."/>
            <person name="Ruiz-duenas F.J."/>
            <person name="Serrano A."/>
            <person name="Henrissat B."/>
            <person name="Drula E."/>
            <person name="Hughes K.W."/>
            <person name="Mata J.L."/>
            <person name="Ishikawa N.K."/>
            <person name="Vargas-Isla R."/>
            <person name="Ushijima S."/>
            <person name="Smith C.A."/>
            <person name="Ahrendt S."/>
            <person name="Andreopoulos W."/>
            <person name="He G."/>
            <person name="LaButti K."/>
            <person name="Lipzen A."/>
            <person name="Ng V."/>
            <person name="Riley R."/>
            <person name="Sandor L."/>
            <person name="Barry K."/>
            <person name="Martinez A.T."/>
            <person name="Xiao Y."/>
            <person name="Gibbons J.G."/>
            <person name="Terashima K."/>
            <person name="Hibbett D.S."/>
            <person name="Grigoriev I.V."/>
        </authorList>
    </citation>
    <scope>NUCLEOTIDE SEQUENCE</scope>
    <source>
        <strain evidence="9">ET3784</strain>
    </source>
</reference>
<evidence type="ECO:0000256" key="1">
    <source>
        <dbReference type="ARBA" id="ARBA00004496"/>
    </source>
</evidence>
<dbReference type="PANTHER" id="PTHR23253:SF9">
    <property type="entry name" value="EUKARYOTIC TRANSLATION INITIATION FACTOR 4 GAMMA 2"/>
    <property type="match status" value="1"/>
</dbReference>
<dbReference type="AlphaFoldDB" id="A0AA38J6K9"/>
<comment type="caution">
    <text evidence="9">The sequence shown here is derived from an EMBL/GenBank/DDBJ whole genome shotgun (WGS) entry which is preliminary data.</text>
</comment>
<dbReference type="FunFam" id="1.25.40.180:FF:000020">
    <property type="entry name" value="Eukaryotic translation initiation factor subunit"/>
    <property type="match status" value="1"/>
</dbReference>
<reference evidence="9" key="2">
    <citation type="journal article" date="2023" name="Proc. Natl. Acad. Sci. U.S.A.">
        <title>A global phylogenomic analysis of the shiitake genus Lentinula.</title>
        <authorList>
            <person name="Sierra-Patev S."/>
            <person name="Min B."/>
            <person name="Naranjo-Ortiz M."/>
            <person name="Looney B."/>
            <person name="Konkel Z."/>
            <person name="Slot J.C."/>
            <person name="Sakamoto Y."/>
            <person name="Steenwyk J.L."/>
            <person name="Rokas A."/>
            <person name="Carro J."/>
            <person name="Camarero S."/>
            <person name="Ferreira P."/>
            <person name="Molpeceres G."/>
            <person name="Ruiz-Duenas F.J."/>
            <person name="Serrano A."/>
            <person name="Henrissat B."/>
            <person name="Drula E."/>
            <person name="Hughes K.W."/>
            <person name="Mata J.L."/>
            <person name="Ishikawa N.K."/>
            <person name="Vargas-Isla R."/>
            <person name="Ushijima S."/>
            <person name="Smith C.A."/>
            <person name="Donoghue J."/>
            <person name="Ahrendt S."/>
            <person name="Andreopoulos W."/>
            <person name="He G."/>
            <person name="LaButti K."/>
            <person name="Lipzen A."/>
            <person name="Ng V."/>
            <person name="Riley R."/>
            <person name="Sandor L."/>
            <person name="Barry K."/>
            <person name="Martinez A.T."/>
            <person name="Xiao Y."/>
            <person name="Gibbons J.G."/>
            <person name="Terashima K."/>
            <person name="Grigoriev I.V."/>
            <person name="Hibbett D."/>
        </authorList>
    </citation>
    <scope>NUCLEOTIDE SEQUENCE</scope>
    <source>
        <strain evidence="9">ET3784</strain>
    </source>
</reference>
<name>A0AA38J6K9_9AGAR</name>
<comment type="similarity">
    <text evidence="2">Belongs to the eukaryotic initiation factor 4G family.</text>
</comment>
<feature type="domain" description="MIF4G" evidence="8">
    <location>
        <begin position="33"/>
        <end position="265"/>
    </location>
</feature>
<dbReference type="GO" id="GO:0016281">
    <property type="term" value="C:eukaryotic translation initiation factor 4F complex"/>
    <property type="evidence" value="ECO:0007669"/>
    <property type="project" value="TreeGrafter"/>
</dbReference>
<gene>
    <name evidence="9" type="ORF">DFJ43DRAFT_980665</name>
</gene>
<organism evidence="9 10">
    <name type="scientific">Lentinula guzmanii</name>
    <dbReference type="NCBI Taxonomy" id="2804957"/>
    <lineage>
        <taxon>Eukaryota</taxon>
        <taxon>Fungi</taxon>
        <taxon>Dikarya</taxon>
        <taxon>Basidiomycota</taxon>
        <taxon>Agaricomycotina</taxon>
        <taxon>Agaricomycetes</taxon>
        <taxon>Agaricomycetidae</taxon>
        <taxon>Agaricales</taxon>
        <taxon>Marasmiineae</taxon>
        <taxon>Omphalotaceae</taxon>
        <taxon>Lentinula</taxon>
    </lineage>
</organism>
<dbReference type="InterPro" id="IPR003890">
    <property type="entry name" value="MIF4G-like_typ-3"/>
</dbReference>
<protein>
    <submittedName>
        <fullName evidence="9">Armadillo-type protein</fullName>
    </submittedName>
</protein>
<evidence type="ECO:0000256" key="3">
    <source>
        <dbReference type="ARBA" id="ARBA00022490"/>
    </source>
</evidence>
<keyword evidence="10" id="KW-1185">Reference proteome</keyword>
<evidence type="ECO:0000256" key="5">
    <source>
        <dbReference type="ARBA" id="ARBA00022553"/>
    </source>
</evidence>
<dbReference type="InterPro" id="IPR016024">
    <property type="entry name" value="ARM-type_fold"/>
</dbReference>
<feature type="non-terminal residue" evidence="9">
    <location>
        <position position="265"/>
    </location>
</feature>
<evidence type="ECO:0000259" key="8">
    <source>
        <dbReference type="SMART" id="SM00543"/>
    </source>
</evidence>
<evidence type="ECO:0000313" key="9">
    <source>
        <dbReference type="EMBL" id="KAJ3724120.1"/>
    </source>
</evidence>
<accession>A0AA38J6K9</accession>
<proteinExistence type="inferred from homology"/>
<keyword evidence="6" id="KW-0694">RNA-binding</keyword>